<comment type="caution">
    <text evidence="1">The sequence shown here is derived from an EMBL/GenBank/DDBJ whole genome shotgun (WGS) entry which is preliminary data.</text>
</comment>
<accession>A0A261GCT4</accession>
<proteinExistence type="predicted"/>
<dbReference type="GeneID" id="98294777"/>
<dbReference type="InterPro" id="IPR009078">
    <property type="entry name" value="Ferritin-like_SF"/>
</dbReference>
<name>A0A261GCT4_9BIFI</name>
<dbReference type="AlphaFoldDB" id="A0A261GCT4"/>
<keyword evidence="2" id="KW-1185">Reference proteome</keyword>
<dbReference type="Gene3D" id="1.20.1260.10">
    <property type="match status" value="1"/>
</dbReference>
<reference evidence="1 2" key="1">
    <citation type="journal article" date="2017" name="BMC Genomics">
        <title>Comparative genomic and phylogenomic analyses of the Bifidobacteriaceae family.</title>
        <authorList>
            <person name="Lugli G.A."/>
            <person name="Milani C."/>
            <person name="Turroni F."/>
            <person name="Duranti S."/>
            <person name="Mancabelli L."/>
            <person name="Mangifesta M."/>
            <person name="Ferrario C."/>
            <person name="Modesto M."/>
            <person name="Mattarelli P."/>
            <person name="Jiri K."/>
            <person name="van Sinderen D."/>
            <person name="Ventura M."/>
        </authorList>
    </citation>
    <scope>NUCLEOTIDE SEQUENCE [LARGE SCALE GENOMIC DNA]</scope>
    <source>
        <strain evidence="1 2">LMG 28769</strain>
    </source>
</reference>
<dbReference type="InterPro" id="IPR012347">
    <property type="entry name" value="Ferritin-like"/>
</dbReference>
<evidence type="ECO:0000313" key="2">
    <source>
        <dbReference type="Proteomes" id="UP000216451"/>
    </source>
</evidence>
<dbReference type="Proteomes" id="UP000216451">
    <property type="component" value="Unassembled WGS sequence"/>
</dbReference>
<evidence type="ECO:0000313" key="1">
    <source>
        <dbReference type="EMBL" id="OZG68776.1"/>
    </source>
</evidence>
<protein>
    <submittedName>
        <fullName evidence="1">DNA-binding protein</fullName>
    </submittedName>
</protein>
<keyword evidence="1" id="KW-0238">DNA-binding</keyword>
<sequence length="187" mass="21658">MADSQENIWRRRYQDEITQSEKEHHIPTSAAMSGHVISNLFLNILTIRQTRWYASGTARIFMEYHVKEWLLFQRDILGEIDGVLVSENEIIPTTSSQIVEYGKLTEDPSMKYAPGEEQLGALVNNFGWQLLFINRAIELAEKEGKIPLYDALNRLAIWVKHQITEIQLFLGKDPMDGLYQETDDDDE</sequence>
<organism evidence="1 2">
    <name type="scientific">Bifidobacterium aquikefiri</name>
    <dbReference type="NCBI Taxonomy" id="1653207"/>
    <lineage>
        <taxon>Bacteria</taxon>
        <taxon>Bacillati</taxon>
        <taxon>Actinomycetota</taxon>
        <taxon>Actinomycetes</taxon>
        <taxon>Bifidobacteriales</taxon>
        <taxon>Bifidobacteriaceae</taxon>
        <taxon>Bifidobacterium</taxon>
    </lineage>
</organism>
<dbReference type="RefSeq" id="WP_094692095.1">
    <property type="nucleotide sequence ID" value="NZ_JBDNSV010000008.1"/>
</dbReference>
<dbReference type="SUPFAM" id="SSF47240">
    <property type="entry name" value="Ferritin-like"/>
    <property type="match status" value="1"/>
</dbReference>
<gene>
    <name evidence="1" type="ORF">BAQU_0077</name>
</gene>
<dbReference type="GO" id="GO:0003677">
    <property type="term" value="F:DNA binding"/>
    <property type="evidence" value="ECO:0007669"/>
    <property type="project" value="UniProtKB-KW"/>
</dbReference>
<dbReference type="OrthoDB" id="9797023at2"/>
<dbReference type="EMBL" id="MWXA01000001">
    <property type="protein sequence ID" value="OZG68776.1"/>
    <property type="molecule type" value="Genomic_DNA"/>
</dbReference>